<protein>
    <submittedName>
        <fullName evidence="2">Uncharacterized protein</fullName>
    </submittedName>
</protein>
<feature type="compositionally biased region" description="Polar residues" evidence="1">
    <location>
        <begin position="336"/>
        <end position="356"/>
    </location>
</feature>
<dbReference type="OrthoDB" id="10400927at2759"/>
<feature type="compositionally biased region" description="Polar residues" evidence="1">
    <location>
        <begin position="234"/>
        <end position="245"/>
    </location>
</feature>
<proteinExistence type="predicted"/>
<accession>A0A9C7PX79</accession>
<feature type="compositionally biased region" description="Basic and acidic residues" evidence="1">
    <location>
        <begin position="324"/>
        <end position="333"/>
    </location>
</feature>
<organism evidence="2 3">
    <name type="scientific">Galdieria partita</name>
    <dbReference type="NCBI Taxonomy" id="83374"/>
    <lineage>
        <taxon>Eukaryota</taxon>
        <taxon>Rhodophyta</taxon>
        <taxon>Bangiophyceae</taxon>
        <taxon>Galdieriales</taxon>
        <taxon>Galdieriaceae</taxon>
        <taxon>Galdieria</taxon>
    </lineage>
</organism>
<feature type="region of interest" description="Disordered" evidence="1">
    <location>
        <begin position="79"/>
        <end position="162"/>
    </location>
</feature>
<feature type="compositionally biased region" description="Polar residues" evidence="1">
    <location>
        <begin position="292"/>
        <end position="323"/>
    </location>
</feature>
<feature type="region of interest" description="Disordered" evidence="1">
    <location>
        <begin position="1"/>
        <end position="59"/>
    </location>
</feature>
<evidence type="ECO:0000256" key="1">
    <source>
        <dbReference type="SAM" id="MobiDB-lite"/>
    </source>
</evidence>
<evidence type="ECO:0000313" key="2">
    <source>
        <dbReference type="EMBL" id="GJQ12261.1"/>
    </source>
</evidence>
<dbReference type="EMBL" id="BQMJ01000031">
    <property type="protein sequence ID" value="GJQ12261.1"/>
    <property type="molecule type" value="Genomic_DNA"/>
</dbReference>
<feature type="compositionally biased region" description="Basic and acidic residues" evidence="1">
    <location>
        <begin position="30"/>
        <end position="46"/>
    </location>
</feature>
<feature type="compositionally biased region" description="Basic and acidic residues" evidence="1">
    <location>
        <begin position="104"/>
        <end position="144"/>
    </location>
</feature>
<gene>
    <name evidence="2" type="ORF">GpartN1_g4052.t1</name>
</gene>
<reference evidence="2" key="2">
    <citation type="submission" date="2022-01" db="EMBL/GenBank/DDBJ databases">
        <authorList>
            <person name="Hirooka S."/>
            <person name="Miyagishima S.Y."/>
        </authorList>
    </citation>
    <scope>NUCLEOTIDE SEQUENCE</scope>
    <source>
        <strain evidence="2">NBRC 102759</strain>
    </source>
</reference>
<evidence type="ECO:0000313" key="3">
    <source>
        <dbReference type="Proteomes" id="UP001061958"/>
    </source>
</evidence>
<dbReference type="Proteomes" id="UP001061958">
    <property type="component" value="Unassembled WGS sequence"/>
</dbReference>
<name>A0A9C7PX79_9RHOD</name>
<dbReference type="AlphaFoldDB" id="A0A9C7PX79"/>
<keyword evidence="3" id="KW-1185">Reference proteome</keyword>
<feature type="compositionally biased region" description="Polar residues" evidence="1">
    <location>
        <begin position="252"/>
        <end position="263"/>
    </location>
</feature>
<reference evidence="2" key="1">
    <citation type="journal article" date="2022" name="Proc. Natl. Acad. Sci. U.S.A.">
        <title>Life cycle and functional genomics of the unicellular red alga Galdieria for elucidating algal and plant evolution and industrial use.</title>
        <authorList>
            <person name="Hirooka S."/>
            <person name="Itabashi T."/>
            <person name="Ichinose T.M."/>
            <person name="Onuma R."/>
            <person name="Fujiwara T."/>
            <person name="Yamashita S."/>
            <person name="Jong L.W."/>
            <person name="Tomita R."/>
            <person name="Iwane A.H."/>
            <person name="Miyagishima S.Y."/>
        </authorList>
    </citation>
    <scope>NUCLEOTIDE SEQUENCE</scope>
    <source>
        <strain evidence="2">NBRC 102759</strain>
    </source>
</reference>
<feature type="region of interest" description="Disordered" evidence="1">
    <location>
        <begin position="218"/>
        <end position="375"/>
    </location>
</feature>
<sequence length="375" mass="41720">MMSTTNKLDEFFSKKDSKKKKVGSLNKASKTNDKIKKETVSRKQMEESDEVNLDVTPSSSSLAGLEKLSFLSISSSSIGSWAEEEEKQEGQPILHTKGRSLSNLKKETNPQEEQSKDSSKEDKFTGWKTAEVKLSENTETKESEESPSLTTNPAEERFPTLEETTKLAKFDKSREAMNSAAKLVATENKNSASSRPGSKVAGSLRALLLESQQDKLLSQETTFSGEKKQERNTPVRSDVNAGTVTTEERSNNDNFSTQKSSSEPVKETSQRRRKFSGLQAIIEEASKDKQVPKTTNGFTNSLQSKEKSLFTSQGTSSSRNNMDQQRKVMDSKSKQRTPSMQTNVSEERNNGNSVDSSRNRNRYSALSDALQDDTE</sequence>
<comment type="caution">
    <text evidence="2">The sequence shown here is derived from an EMBL/GenBank/DDBJ whole genome shotgun (WGS) entry which is preliminary data.</text>
</comment>